<evidence type="ECO:0000313" key="1">
    <source>
        <dbReference type="EMBL" id="ODQ79794.1"/>
    </source>
</evidence>
<dbReference type="InterPro" id="IPR038499">
    <property type="entry name" value="BRO1_sf"/>
</dbReference>
<sequence>MIILPNTPPIPRSVPLLKTSGLPGLVNSVRLLLCDAASGQAIKYAGLLEDYLVELFSEANKRADTPAEVLNFMREAIFVEGTAKPWSGIGASRPEHRGQSWYVIDEVETVFTTLALVYMKIAGDAMATMIQIPGSIEDTWKHISGYFKRALSFLKYVSANRIHKDTSLAGLSPAFVSFLQHLVMASLQLSILSKSLTTQIQQASEAFTSTKPTSYGLFSRVALFVSDELTICEKLLSSLPESSDFAVWPKYLARTKLYVNAYAGYYLSVEKYHQNAIGEAIGLVNYGIYQLEQEKSKPSAELYETETSDVKELGNSLMKTKLSLKTKLQTKLQASKDKKTAKKIDGLTSVSVLTKNSVLFFAKYFPANSALMLDLTNLYHSLIAINAKYTKENLVLKYDTVPSYAEIVGNSAKYWPSGRQVPVNVEDWHPVTNLGEEEEGTDGYAGKGAYY</sequence>
<name>A0A1E3QQL3_9ASCO</name>
<dbReference type="OrthoDB" id="3980807at2759"/>
<dbReference type="Proteomes" id="UP000094336">
    <property type="component" value="Unassembled WGS sequence"/>
</dbReference>
<dbReference type="RefSeq" id="XP_018985122.1">
    <property type="nucleotide sequence ID" value="XM_019128833.1"/>
</dbReference>
<accession>A0A1E3QQL3</accession>
<reference evidence="2" key="1">
    <citation type="submission" date="2016-05" db="EMBL/GenBank/DDBJ databases">
        <title>Comparative genomics of biotechnologically important yeasts.</title>
        <authorList>
            <consortium name="DOE Joint Genome Institute"/>
            <person name="Riley R."/>
            <person name="Haridas S."/>
            <person name="Wolfe K.H."/>
            <person name="Lopes M.R."/>
            <person name="Hittinger C.T."/>
            <person name="Goker M."/>
            <person name="Salamov A."/>
            <person name="Wisecaver J."/>
            <person name="Long T.M."/>
            <person name="Aerts A.L."/>
            <person name="Barry K."/>
            <person name="Choi C."/>
            <person name="Clum A."/>
            <person name="Coughlan A.Y."/>
            <person name="Deshpande S."/>
            <person name="Douglass A.P."/>
            <person name="Hanson S.J."/>
            <person name="Klenk H.-P."/>
            <person name="Labutti K."/>
            <person name="Lapidus A."/>
            <person name="Lindquist E."/>
            <person name="Lipzen A."/>
            <person name="Meier-Kolthoff J.P."/>
            <person name="Ohm R.A."/>
            <person name="Otillar R.P."/>
            <person name="Pangilinan J."/>
            <person name="Peng Y."/>
            <person name="Rokas A."/>
            <person name="Rosa C.A."/>
            <person name="Scheuner C."/>
            <person name="Sibirny A.A."/>
            <person name="Slot J.C."/>
            <person name="Stielow J.B."/>
            <person name="Sun H."/>
            <person name="Kurtzman C.P."/>
            <person name="Blackwell M."/>
            <person name="Grigoriev I.V."/>
            <person name="Jeffries T.W."/>
        </authorList>
    </citation>
    <scope>NUCLEOTIDE SEQUENCE [LARGE SCALE GENOMIC DNA]</scope>
    <source>
        <strain evidence="2">NRRL Y-12698</strain>
    </source>
</reference>
<dbReference type="EMBL" id="KV454431">
    <property type="protein sequence ID" value="ODQ79794.1"/>
    <property type="molecule type" value="Genomic_DNA"/>
</dbReference>
<keyword evidence="2" id="KW-1185">Reference proteome</keyword>
<dbReference type="Pfam" id="PF17306">
    <property type="entry name" value="DUF5355"/>
    <property type="match status" value="1"/>
</dbReference>
<dbReference type="AlphaFoldDB" id="A0A1E3QQL3"/>
<protein>
    <submittedName>
        <fullName evidence="1">Uncharacterized protein</fullName>
    </submittedName>
</protein>
<dbReference type="Gene3D" id="1.25.40.280">
    <property type="entry name" value="alix/aip1 like domains"/>
    <property type="match status" value="1"/>
</dbReference>
<evidence type="ECO:0000313" key="2">
    <source>
        <dbReference type="Proteomes" id="UP000094336"/>
    </source>
</evidence>
<proteinExistence type="predicted"/>
<gene>
    <name evidence="1" type="ORF">BABINDRAFT_161488</name>
</gene>
<organism evidence="1 2">
    <name type="scientific">Babjeviella inositovora NRRL Y-12698</name>
    <dbReference type="NCBI Taxonomy" id="984486"/>
    <lineage>
        <taxon>Eukaryota</taxon>
        <taxon>Fungi</taxon>
        <taxon>Dikarya</taxon>
        <taxon>Ascomycota</taxon>
        <taxon>Saccharomycotina</taxon>
        <taxon>Pichiomycetes</taxon>
        <taxon>Serinales incertae sedis</taxon>
        <taxon>Babjeviella</taxon>
    </lineage>
</organism>
<dbReference type="GeneID" id="30146686"/>
<dbReference type="InterPro" id="IPR035278">
    <property type="entry name" value="DUF5355"/>
</dbReference>